<sequence>MREWGGLLRERNADAGGSPFIADKENTVENRARRESFHLDPNKGDDGLVSEQRFTASLSLSSRKHDTELLRAISLGRGEWQYIPPAVRRTVRHLAQRVGRLEEDVGVSDTAVGLALLPTRDRLRACEKRLEDVERRVTESEVRSRMALQSQNSQERVEALQEALTHLARKSAASMRGVHTRLKTLEASREPGNVAPVDADQWRQWEARLQAVERQLLASGDITAEHAAQPVSTSSLLRIDQTVASLQSEVSRLTREQHDLQTHSMLALEDRMLPWVREQVSRELGTLREPAAASTTMAELSGALQGLRQELLQALERKADREQVEARLANRPSKANVMQVLQRLRDSMRQEIKEATAAAAVAKPMAPAEGEVDRHLQQQLQDMRETVEQQNARLVQRLEEVQQRLTQVEDRVGSGMSDMSSFLLPLQGSPTHPPPHATDMERLAQMEALQARLAALERRLAEGAAPPGLAAPPASTVEESWQHALRSAEARLQRELATKADLTLVEALYGEKADLVDVATDFLTLIREMRQQRRRHTVVNGREPDEGAAAAQEATAETAAAAAAADPAIHTPEPPSPHTPTRGREEAASLLDASASAAAARYHRDAQFACSASKQCHDLERSLLLTETEALETEDPDTILRSIDDFLQRWRNALQDRTVARAVEDENSRGVGLALAEVRGYLNAESCAEDGLRNAARRLLHLVQEVRQPGERRSGGDTPEREGSGSGADSTTDACITTAALYNRQTSRI</sequence>
<evidence type="ECO:0000256" key="2">
    <source>
        <dbReference type="SAM" id="MobiDB-lite"/>
    </source>
</evidence>
<evidence type="ECO:0000313" key="4">
    <source>
        <dbReference type="Proteomes" id="UP001301350"/>
    </source>
</evidence>
<organism evidence="3 4">
    <name type="scientific">Cyanidium caldarium</name>
    <name type="common">Red alga</name>
    <dbReference type="NCBI Taxonomy" id="2771"/>
    <lineage>
        <taxon>Eukaryota</taxon>
        <taxon>Rhodophyta</taxon>
        <taxon>Bangiophyceae</taxon>
        <taxon>Cyanidiales</taxon>
        <taxon>Cyanidiaceae</taxon>
        <taxon>Cyanidium</taxon>
    </lineage>
</organism>
<feature type="compositionally biased region" description="Basic and acidic residues" evidence="2">
    <location>
        <begin position="708"/>
        <end position="723"/>
    </location>
</feature>
<proteinExistence type="predicted"/>
<comment type="caution">
    <text evidence="3">The sequence shown here is derived from an EMBL/GenBank/DDBJ whole genome shotgun (WGS) entry which is preliminary data.</text>
</comment>
<feature type="coiled-coil region" evidence="1">
    <location>
        <begin position="297"/>
        <end position="411"/>
    </location>
</feature>
<gene>
    <name evidence="3" type="ORF">CDCA_CDCA01G0134</name>
</gene>
<dbReference type="Proteomes" id="UP001301350">
    <property type="component" value="Unassembled WGS sequence"/>
</dbReference>
<feature type="region of interest" description="Disordered" evidence="2">
    <location>
        <begin position="704"/>
        <end position="735"/>
    </location>
</feature>
<protein>
    <submittedName>
        <fullName evidence="3">Uncharacterized protein</fullName>
    </submittedName>
</protein>
<feature type="region of interest" description="Disordered" evidence="2">
    <location>
        <begin position="532"/>
        <end position="589"/>
    </location>
</feature>
<reference evidence="3 4" key="1">
    <citation type="submission" date="2022-07" db="EMBL/GenBank/DDBJ databases">
        <title>Genome-wide signatures of adaptation to extreme environments.</title>
        <authorList>
            <person name="Cho C.H."/>
            <person name="Yoon H.S."/>
        </authorList>
    </citation>
    <scope>NUCLEOTIDE SEQUENCE [LARGE SCALE GENOMIC DNA]</scope>
    <source>
        <strain evidence="3 4">DBV 063 E5</strain>
    </source>
</reference>
<evidence type="ECO:0000313" key="3">
    <source>
        <dbReference type="EMBL" id="KAK4534109.1"/>
    </source>
</evidence>
<feature type="compositionally biased region" description="Low complexity" evidence="2">
    <location>
        <begin position="548"/>
        <end position="565"/>
    </location>
</feature>
<keyword evidence="1" id="KW-0175">Coiled coil</keyword>
<name>A0AAV9IPN4_CYACA</name>
<dbReference type="AlphaFoldDB" id="A0AAV9IPN4"/>
<dbReference type="EMBL" id="JANCYW010000001">
    <property type="protein sequence ID" value="KAK4534109.1"/>
    <property type="molecule type" value="Genomic_DNA"/>
</dbReference>
<keyword evidence="4" id="KW-1185">Reference proteome</keyword>
<accession>A0AAV9IPN4</accession>
<feature type="coiled-coil region" evidence="1">
    <location>
        <begin position="123"/>
        <end position="170"/>
    </location>
</feature>
<evidence type="ECO:0000256" key="1">
    <source>
        <dbReference type="SAM" id="Coils"/>
    </source>
</evidence>